<accession>A0A5P1E210</accession>
<evidence type="ECO:0000256" key="1">
    <source>
        <dbReference type="SAM" id="MobiDB-lite"/>
    </source>
</evidence>
<feature type="compositionally biased region" description="Basic and acidic residues" evidence="1">
    <location>
        <begin position="80"/>
        <end position="91"/>
    </location>
</feature>
<feature type="region of interest" description="Disordered" evidence="1">
    <location>
        <begin position="49"/>
        <end position="103"/>
    </location>
</feature>
<sequence>MGSRGGISFDLNEPPAEEEDEKGSVPLVLPQMSLPTSNLHASILLQSTEASSRIVSREGSKQKEEDSNADEASTCFTANRCDDSKVSPVDREEGELCDMDGNDDRTLNVEIEEKHKVAEDNECRNKTNSDISAMKIRFVVLANI</sequence>
<evidence type="ECO:0000313" key="3">
    <source>
        <dbReference type="Proteomes" id="UP000243459"/>
    </source>
</evidence>
<protein>
    <submittedName>
        <fullName evidence="2">Uncharacterized protein</fullName>
    </submittedName>
</protein>
<dbReference type="EMBL" id="CM007390">
    <property type="protein sequence ID" value="ONK56651.1"/>
    <property type="molecule type" value="Genomic_DNA"/>
</dbReference>
<reference evidence="3" key="1">
    <citation type="journal article" date="2017" name="Nat. Commun.">
        <title>The asparagus genome sheds light on the origin and evolution of a young Y chromosome.</title>
        <authorList>
            <person name="Harkess A."/>
            <person name="Zhou J."/>
            <person name="Xu C."/>
            <person name="Bowers J.E."/>
            <person name="Van der Hulst R."/>
            <person name="Ayyampalayam S."/>
            <person name="Mercati F."/>
            <person name="Riccardi P."/>
            <person name="McKain M.R."/>
            <person name="Kakrana A."/>
            <person name="Tang H."/>
            <person name="Ray J."/>
            <person name="Groenendijk J."/>
            <person name="Arikit S."/>
            <person name="Mathioni S.M."/>
            <person name="Nakano M."/>
            <person name="Shan H."/>
            <person name="Telgmann-Rauber A."/>
            <person name="Kanno A."/>
            <person name="Yue Z."/>
            <person name="Chen H."/>
            <person name="Li W."/>
            <person name="Chen Y."/>
            <person name="Xu X."/>
            <person name="Zhang Y."/>
            <person name="Luo S."/>
            <person name="Chen H."/>
            <person name="Gao J."/>
            <person name="Mao Z."/>
            <person name="Pires J.C."/>
            <person name="Luo M."/>
            <person name="Kudrna D."/>
            <person name="Wing R.A."/>
            <person name="Meyers B.C."/>
            <person name="Yi K."/>
            <person name="Kong H."/>
            <person name="Lavrijsen P."/>
            <person name="Sunseri F."/>
            <person name="Falavigna A."/>
            <person name="Ye Y."/>
            <person name="Leebens-Mack J.H."/>
            <person name="Chen G."/>
        </authorList>
    </citation>
    <scope>NUCLEOTIDE SEQUENCE [LARGE SCALE GENOMIC DNA]</scope>
    <source>
        <strain evidence="3">cv. DH0086</strain>
    </source>
</reference>
<dbReference type="AlphaFoldDB" id="A0A5P1E210"/>
<proteinExistence type="predicted"/>
<organism evidence="2 3">
    <name type="scientific">Asparagus officinalis</name>
    <name type="common">Garden asparagus</name>
    <dbReference type="NCBI Taxonomy" id="4686"/>
    <lineage>
        <taxon>Eukaryota</taxon>
        <taxon>Viridiplantae</taxon>
        <taxon>Streptophyta</taxon>
        <taxon>Embryophyta</taxon>
        <taxon>Tracheophyta</taxon>
        <taxon>Spermatophyta</taxon>
        <taxon>Magnoliopsida</taxon>
        <taxon>Liliopsida</taxon>
        <taxon>Asparagales</taxon>
        <taxon>Asparagaceae</taxon>
        <taxon>Asparagoideae</taxon>
        <taxon>Asparagus</taxon>
    </lineage>
</organism>
<feature type="region of interest" description="Disordered" evidence="1">
    <location>
        <begin position="1"/>
        <end position="25"/>
    </location>
</feature>
<dbReference type="Proteomes" id="UP000243459">
    <property type="component" value="Chromosome 10"/>
</dbReference>
<feature type="compositionally biased region" description="Acidic residues" evidence="1">
    <location>
        <begin position="92"/>
        <end position="101"/>
    </location>
</feature>
<dbReference type="Gramene" id="ONK56651">
    <property type="protein sequence ID" value="ONK56651"/>
    <property type="gene ID" value="A4U43_C10F11240"/>
</dbReference>
<feature type="compositionally biased region" description="Basic and acidic residues" evidence="1">
    <location>
        <begin position="55"/>
        <end position="66"/>
    </location>
</feature>
<evidence type="ECO:0000313" key="2">
    <source>
        <dbReference type="EMBL" id="ONK56651.1"/>
    </source>
</evidence>
<keyword evidence="3" id="KW-1185">Reference proteome</keyword>
<name>A0A5P1E210_ASPOF</name>
<gene>
    <name evidence="2" type="ORF">A4U43_C10F11240</name>
</gene>